<dbReference type="PANTHER" id="PTHR33646">
    <property type="entry name" value="GB|AAF00631.1"/>
    <property type="match status" value="1"/>
</dbReference>
<feature type="transmembrane region" description="Helical" evidence="2">
    <location>
        <begin position="20"/>
        <end position="44"/>
    </location>
</feature>
<evidence type="ECO:0000313" key="5">
    <source>
        <dbReference type="Proteomes" id="UP000236630"/>
    </source>
</evidence>
<comment type="caution">
    <text evidence="4">The sequence shown here is derived from an EMBL/GenBank/DDBJ whole genome shotgun (WGS) entry which is preliminary data.</text>
</comment>
<evidence type="ECO:0000259" key="3">
    <source>
        <dbReference type="Pfam" id="PF20705"/>
    </source>
</evidence>
<dbReference type="AlphaFoldDB" id="A0A2H5Q1I3"/>
<dbReference type="InterPro" id="IPR049224">
    <property type="entry name" value="DUF6821"/>
</dbReference>
<accession>A0A2H5Q1I3</accession>
<feature type="domain" description="DUF6821" evidence="3">
    <location>
        <begin position="306"/>
        <end position="425"/>
    </location>
</feature>
<sequence length="440" mass="48539">MRSSKFHVHELPPAVLNLPISLALTLSFIITITFGFFLFLFPLLGLDLGFVNFITVFKSKENMEGDSSSSSSSPAAVAAAAGAGGELFQEWELLQNTDSDVVNSENPVESQRSFEEIEGDYSEGMIRADYFSIDNEKRHVKTSLVVSEEGSVESDNPSWIDPGSETQYQRKNSGGFWSDSGSDRSDERKYGAFDGRNELGFVENLKNGVGFEGIGERGIGADNLMKFGDFDLRNELGFDESTKGQVDFKGIGVVQDQNKDLGSRFWSDSGGDGLVSMSFEGVGKESEVSFGDHVDKQDESETCVEFEGGNGSMEENSNVAIEESRAGEKSAGDGERKRVAWWKVPFEVLKYCVLKVNPVWSFSMAAAVMGLVILGRRLYKMKQKSRNLQLKVTLDDKKVSQFRSRAARLNEAFSVVRRVPIVRPALPVPGANPWPVMSLR</sequence>
<dbReference type="EMBL" id="BDQV01000178">
    <property type="protein sequence ID" value="GAY58155.1"/>
    <property type="molecule type" value="Genomic_DNA"/>
</dbReference>
<name>A0A2H5Q1I3_CITUN</name>
<protein>
    <recommendedName>
        <fullName evidence="3">DUF6821 domain-containing protein</fullName>
    </recommendedName>
</protein>
<dbReference type="STRING" id="55188.A0A2H5Q1I3"/>
<dbReference type="Pfam" id="PF20705">
    <property type="entry name" value="DUF6821"/>
    <property type="match status" value="1"/>
</dbReference>
<feature type="transmembrane region" description="Helical" evidence="2">
    <location>
        <begin position="359"/>
        <end position="379"/>
    </location>
</feature>
<reference evidence="4 5" key="1">
    <citation type="journal article" date="2017" name="Front. Genet.">
        <title>Draft sequencing of the heterozygous diploid genome of Satsuma (Citrus unshiu Marc.) using a hybrid assembly approach.</title>
        <authorList>
            <person name="Shimizu T."/>
            <person name="Tanizawa Y."/>
            <person name="Mochizuki T."/>
            <person name="Nagasaki H."/>
            <person name="Yoshioka T."/>
            <person name="Toyoda A."/>
            <person name="Fujiyama A."/>
            <person name="Kaminuma E."/>
            <person name="Nakamura Y."/>
        </authorList>
    </citation>
    <scope>NUCLEOTIDE SEQUENCE [LARGE SCALE GENOMIC DNA]</scope>
    <source>
        <strain evidence="5">cv. Miyagawa wase</strain>
    </source>
</reference>
<keyword evidence="2" id="KW-1133">Transmembrane helix</keyword>
<evidence type="ECO:0000256" key="2">
    <source>
        <dbReference type="SAM" id="Phobius"/>
    </source>
</evidence>
<keyword evidence="5" id="KW-1185">Reference proteome</keyword>
<proteinExistence type="predicted"/>
<dbReference type="InterPro" id="IPR045883">
    <property type="entry name" value="At4g13530-like"/>
</dbReference>
<gene>
    <name evidence="4" type="ORF">CUMW_184950</name>
</gene>
<dbReference type="PANTHER" id="PTHR33646:SF6">
    <property type="entry name" value="TRANSMEMBRANE PROTEIN"/>
    <property type="match status" value="1"/>
</dbReference>
<keyword evidence="2" id="KW-0472">Membrane</keyword>
<organism evidence="4 5">
    <name type="scientific">Citrus unshiu</name>
    <name type="common">Satsuma mandarin</name>
    <name type="synonym">Citrus nobilis var. unshiu</name>
    <dbReference type="NCBI Taxonomy" id="55188"/>
    <lineage>
        <taxon>Eukaryota</taxon>
        <taxon>Viridiplantae</taxon>
        <taxon>Streptophyta</taxon>
        <taxon>Embryophyta</taxon>
        <taxon>Tracheophyta</taxon>
        <taxon>Spermatophyta</taxon>
        <taxon>Magnoliopsida</taxon>
        <taxon>eudicotyledons</taxon>
        <taxon>Gunneridae</taxon>
        <taxon>Pentapetalae</taxon>
        <taxon>rosids</taxon>
        <taxon>malvids</taxon>
        <taxon>Sapindales</taxon>
        <taxon>Rutaceae</taxon>
        <taxon>Aurantioideae</taxon>
        <taxon>Citrus</taxon>
    </lineage>
</organism>
<keyword evidence="2" id="KW-0812">Transmembrane</keyword>
<evidence type="ECO:0000313" key="4">
    <source>
        <dbReference type="EMBL" id="GAY58155.1"/>
    </source>
</evidence>
<feature type="region of interest" description="Disordered" evidence="1">
    <location>
        <begin position="148"/>
        <end position="184"/>
    </location>
</feature>
<dbReference type="Proteomes" id="UP000236630">
    <property type="component" value="Unassembled WGS sequence"/>
</dbReference>
<evidence type="ECO:0000256" key="1">
    <source>
        <dbReference type="SAM" id="MobiDB-lite"/>
    </source>
</evidence>